<evidence type="ECO:0000256" key="1">
    <source>
        <dbReference type="ARBA" id="ARBA00023125"/>
    </source>
</evidence>
<organism evidence="3 4">
    <name type="scientific">Ochrobactrum chromiisoli</name>
    <dbReference type="NCBI Taxonomy" id="2993941"/>
    <lineage>
        <taxon>Bacteria</taxon>
        <taxon>Pseudomonadati</taxon>
        <taxon>Pseudomonadota</taxon>
        <taxon>Alphaproteobacteria</taxon>
        <taxon>Hyphomicrobiales</taxon>
        <taxon>Brucellaceae</taxon>
        <taxon>Brucella/Ochrobactrum group</taxon>
        <taxon>Ochrobactrum</taxon>
    </lineage>
</organism>
<comment type="caution">
    <text evidence="3">The sequence shown here is derived from an EMBL/GenBank/DDBJ whole genome shotgun (WGS) entry which is preliminary data.</text>
</comment>
<dbReference type="PROSITE" id="PS50943">
    <property type="entry name" value="HTH_CROC1"/>
    <property type="match status" value="1"/>
</dbReference>
<proteinExistence type="predicted"/>
<dbReference type="Pfam" id="PF07883">
    <property type="entry name" value="Cupin_2"/>
    <property type="match status" value="1"/>
</dbReference>
<evidence type="ECO:0000313" key="3">
    <source>
        <dbReference type="EMBL" id="MCX2698560.1"/>
    </source>
</evidence>
<dbReference type="InterPro" id="IPR011051">
    <property type="entry name" value="RmlC_Cupin_sf"/>
</dbReference>
<keyword evidence="1" id="KW-0238">DNA-binding</keyword>
<dbReference type="PANTHER" id="PTHR46797:SF20">
    <property type="entry name" value="BLR4304 PROTEIN"/>
    <property type="match status" value="1"/>
</dbReference>
<dbReference type="PANTHER" id="PTHR46797">
    <property type="entry name" value="HTH-TYPE TRANSCRIPTIONAL REGULATOR"/>
    <property type="match status" value="1"/>
</dbReference>
<dbReference type="CDD" id="cd00093">
    <property type="entry name" value="HTH_XRE"/>
    <property type="match status" value="1"/>
</dbReference>
<evidence type="ECO:0000259" key="2">
    <source>
        <dbReference type="PROSITE" id="PS50943"/>
    </source>
</evidence>
<dbReference type="InterPro" id="IPR010982">
    <property type="entry name" value="Lambda_DNA-bd_dom_sf"/>
</dbReference>
<dbReference type="InterPro" id="IPR014710">
    <property type="entry name" value="RmlC-like_jellyroll"/>
</dbReference>
<dbReference type="RefSeq" id="WP_113533338.1">
    <property type="nucleotide sequence ID" value="NZ_JAPHAV010000012.1"/>
</dbReference>
<dbReference type="SUPFAM" id="SSF47413">
    <property type="entry name" value="lambda repressor-like DNA-binding domains"/>
    <property type="match status" value="1"/>
</dbReference>
<dbReference type="InterPro" id="IPR001387">
    <property type="entry name" value="Cro/C1-type_HTH"/>
</dbReference>
<sequence>MIEPNDVDISPDDTELHKRMREFGERIRALRQQRGWTVRDLATRAGLAASTISKVENARMSPTYDNMLRLAHGLNVHIEALFNDSASLIGVGRRSVVRKGEGIHIRSKHYRYEILSSDIAQKKFFPVIAKIDPNIDGDRLKSSRHPGEEFVYVMSGSVNLATEHYSPTVLNTGDSCYFDSTMEHSLTSTTDTQAVVLWISSFPATGDDDSDVIVAPE</sequence>
<accession>A0ABT3QSH0</accession>
<dbReference type="Pfam" id="PF01381">
    <property type="entry name" value="HTH_3"/>
    <property type="match status" value="1"/>
</dbReference>
<dbReference type="CDD" id="cd02209">
    <property type="entry name" value="cupin_XRE_C"/>
    <property type="match status" value="1"/>
</dbReference>
<dbReference type="InterPro" id="IPR050807">
    <property type="entry name" value="TransReg_Diox_bact_type"/>
</dbReference>
<keyword evidence="4" id="KW-1185">Reference proteome</keyword>
<protein>
    <submittedName>
        <fullName evidence="3">XRE family transcriptional regulator</fullName>
    </submittedName>
</protein>
<evidence type="ECO:0000313" key="4">
    <source>
        <dbReference type="Proteomes" id="UP001301216"/>
    </source>
</evidence>
<dbReference type="SMART" id="SM00530">
    <property type="entry name" value="HTH_XRE"/>
    <property type="match status" value="1"/>
</dbReference>
<dbReference type="EMBL" id="JAPHAV010000012">
    <property type="protein sequence ID" value="MCX2698560.1"/>
    <property type="molecule type" value="Genomic_DNA"/>
</dbReference>
<dbReference type="InterPro" id="IPR013096">
    <property type="entry name" value="Cupin_2"/>
</dbReference>
<dbReference type="Gene3D" id="1.10.260.40">
    <property type="entry name" value="lambda repressor-like DNA-binding domains"/>
    <property type="match status" value="1"/>
</dbReference>
<gene>
    <name evidence="3" type="ORF">OPR82_17670</name>
</gene>
<dbReference type="Proteomes" id="UP001301216">
    <property type="component" value="Unassembled WGS sequence"/>
</dbReference>
<reference evidence="3 4" key="1">
    <citation type="submission" date="2022-11" db="EMBL/GenBank/DDBJ databases">
        <title>Brucella sp. YY2X, whole genome shotgun sequencing project.</title>
        <authorList>
            <person name="Yang Y."/>
        </authorList>
    </citation>
    <scope>NUCLEOTIDE SEQUENCE [LARGE SCALE GENOMIC DNA]</scope>
    <source>
        <strain evidence="3 4">YY2X</strain>
    </source>
</reference>
<dbReference type="SUPFAM" id="SSF51182">
    <property type="entry name" value="RmlC-like cupins"/>
    <property type="match status" value="1"/>
</dbReference>
<feature type="domain" description="HTH cro/C1-type" evidence="2">
    <location>
        <begin position="27"/>
        <end position="81"/>
    </location>
</feature>
<name>A0ABT3QSH0_9HYPH</name>
<dbReference type="Gene3D" id="2.60.120.10">
    <property type="entry name" value="Jelly Rolls"/>
    <property type="match status" value="1"/>
</dbReference>